<dbReference type="PANTHER" id="PTHR43415:SF5">
    <property type="entry name" value="ACETYLTRANSFERASE"/>
    <property type="match status" value="1"/>
</dbReference>
<keyword evidence="3" id="KW-1185">Reference proteome</keyword>
<dbReference type="PROSITE" id="PS51186">
    <property type="entry name" value="GNAT"/>
    <property type="match status" value="1"/>
</dbReference>
<dbReference type="AlphaFoldDB" id="V7I1S1"/>
<comment type="caution">
    <text evidence="2">The sequence shown here is derived from an EMBL/GenBank/DDBJ whole genome shotgun (WGS) entry which is preliminary data.</text>
</comment>
<dbReference type="InterPro" id="IPR016181">
    <property type="entry name" value="Acyl_CoA_acyltransferase"/>
</dbReference>
<evidence type="ECO:0000313" key="2">
    <source>
        <dbReference type="EMBL" id="ETA78972.1"/>
    </source>
</evidence>
<dbReference type="CDD" id="cd04301">
    <property type="entry name" value="NAT_SF"/>
    <property type="match status" value="1"/>
</dbReference>
<dbReference type="OrthoDB" id="9795206at2"/>
<evidence type="ECO:0000259" key="1">
    <source>
        <dbReference type="PROSITE" id="PS51186"/>
    </source>
</evidence>
<dbReference type="EMBL" id="AXUN02000234">
    <property type="protein sequence ID" value="ETA78972.1"/>
    <property type="molecule type" value="Genomic_DNA"/>
</dbReference>
<name>V7I1S1_9CLOT</name>
<dbReference type="STRING" id="994573.T472_0219490"/>
<reference evidence="2 3" key="1">
    <citation type="journal article" date="2014" name="Genome Announc.">
        <title>Genome Sequence of Youngiibacter fragilis, the Type Strain of the Genus Youngiibacter.</title>
        <authorList>
            <person name="Wawrik C.B."/>
            <person name="Callaghan A.V."/>
            <person name="Stamps B.W."/>
            <person name="Wawrik B."/>
        </authorList>
    </citation>
    <scope>NUCLEOTIDE SEQUENCE [LARGE SCALE GENOMIC DNA]</scope>
    <source>
        <strain evidence="2 3">232.1</strain>
    </source>
</reference>
<dbReference type="InterPro" id="IPR000182">
    <property type="entry name" value="GNAT_dom"/>
</dbReference>
<dbReference type="GO" id="GO:0016747">
    <property type="term" value="F:acyltransferase activity, transferring groups other than amino-acyl groups"/>
    <property type="evidence" value="ECO:0007669"/>
    <property type="project" value="InterPro"/>
</dbReference>
<organism evidence="2 3">
    <name type="scientific">Youngiibacter fragilis 232.1</name>
    <dbReference type="NCBI Taxonomy" id="994573"/>
    <lineage>
        <taxon>Bacteria</taxon>
        <taxon>Bacillati</taxon>
        <taxon>Bacillota</taxon>
        <taxon>Clostridia</taxon>
        <taxon>Eubacteriales</taxon>
        <taxon>Clostridiaceae</taxon>
        <taxon>Youngiibacter</taxon>
    </lineage>
</organism>
<dbReference type="Gene3D" id="3.40.630.30">
    <property type="match status" value="1"/>
</dbReference>
<gene>
    <name evidence="2" type="ORF">T472_0219490</name>
</gene>
<dbReference type="eggNOG" id="COG1670">
    <property type="taxonomic scope" value="Bacteria"/>
</dbReference>
<dbReference type="Pfam" id="PF13302">
    <property type="entry name" value="Acetyltransf_3"/>
    <property type="match status" value="1"/>
</dbReference>
<keyword evidence="2" id="KW-0808">Transferase</keyword>
<evidence type="ECO:0000313" key="3">
    <source>
        <dbReference type="Proteomes" id="UP000017747"/>
    </source>
</evidence>
<dbReference type="SUPFAM" id="SSF55729">
    <property type="entry name" value="Acyl-CoA N-acyltransferases (Nat)"/>
    <property type="match status" value="1"/>
</dbReference>
<accession>V7I1S1</accession>
<proteinExistence type="predicted"/>
<dbReference type="RefSeq" id="WP_023387040.1">
    <property type="nucleotide sequence ID" value="NZ_AXUN02000234.1"/>
</dbReference>
<protein>
    <submittedName>
        <fullName evidence="2">Acetyltransferase</fullName>
    </submittedName>
</protein>
<dbReference type="Proteomes" id="UP000017747">
    <property type="component" value="Unassembled WGS sequence"/>
</dbReference>
<sequence length="167" mass="19439">MVRLRPLKKNDLGLMVGWFEDRLEFMQWCAGKFQYPLTIEQLHDYYERTENDMNAWIMTALDSSGDPAGHFLMRKADYDNNSVHIGFIVLDKHHRGKGYGKEMVGSALNYAFDILKVERVTLGVFENNLTAHRCYISQGFIEENHIENAFQYDGESWGLYEMAAKKN</sequence>
<feature type="domain" description="N-acetyltransferase" evidence="1">
    <location>
        <begin position="2"/>
        <end position="167"/>
    </location>
</feature>
<dbReference type="PANTHER" id="PTHR43415">
    <property type="entry name" value="SPERMIDINE N(1)-ACETYLTRANSFERASE"/>
    <property type="match status" value="1"/>
</dbReference>